<comment type="caution">
    <text evidence="1">The sequence shown here is derived from an EMBL/GenBank/DDBJ whole genome shotgun (WGS) entry which is preliminary data.</text>
</comment>
<keyword evidence="2" id="KW-1185">Reference proteome</keyword>
<organism evidence="1 2">
    <name type="scientific">Diphasiastrum complanatum</name>
    <name type="common">Issler's clubmoss</name>
    <name type="synonym">Lycopodium complanatum</name>
    <dbReference type="NCBI Taxonomy" id="34168"/>
    <lineage>
        <taxon>Eukaryota</taxon>
        <taxon>Viridiplantae</taxon>
        <taxon>Streptophyta</taxon>
        <taxon>Embryophyta</taxon>
        <taxon>Tracheophyta</taxon>
        <taxon>Lycopodiopsida</taxon>
        <taxon>Lycopodiales</taxon>
        <taxon>Lycopodiaceae</taxon>
        <taxon>Lycopodioideae</taxon>
        <taxon>Diphasiastrum</taxon>
    </lineage>
</organism>
<name>A0ACC2AWR4_DIPCM</name>
<sequence>MGLCCSNEEGVNAHCLKLPVGSDQGRTGVSPNGSSRTEPHPAQLSPTAVAAEKLLFGMLVEDDARSWPPDGGGAPDHAQHTKKMMAEIDVFGFKIIAKSCSQAAKGAGRKDTSMHVQLRNGNNKLEIESTKRKETVISVNQTSGRVEIPDDATKMDWVSVLSSGQLKDSYRDDSSVRRKAATQFESIRSQENGVGRKETSPAEDGATAAAKIQASYEKKLEPMSCKDATQKANSFSTEQEGEEISIFSAEKYFAEEEPTVAARSDEISHARKTIASSGFCFHIGEAQQCRPCHEAKSESTTDLEFPASTASESDIWGSGMGDGDSLANFKKNSLQKTGSVEETNSILSTENSPLKKKHEEACLFRSDQMFELESKKEKLGETQLPSSKVQWHLAQVNSHEFVMSPRLQFSESSVCPSSSKEDRTICTMKQEADEEHGSQALKDPRAFEVARDEFSFESLSSSCEISPQIMQKTAAARDLAVSYGYGDSYRGSDSDYVRSSWTSPVQTHKQNNEHAPYSYPAAIYLRTKSSSPFASPDFLIDKKKECYNVPILNRSFSDLREISYQSPGNYLKMHGRNESDDYQSDMSADLFEIDRLEAPSSVSSSPTSPPRISFWEPTTPLAMP</sequence>
<protein>
    <submittedName>
        <fullName evidence="1">Uncharacterized protein</fullName>
    </submittedName>
</protein>
<dbReference type="Proteomes" id="UP001162992">
    <property type="component" value="Chromosome 19"/>
</dbReference>
<accession>A0ACC2AWR4</accession>
<gene>
    <name evidence="1" type="ORF">O6H91_19G076600</name>
</gene>
<evidence type="ECO:0000313" key="1">
    <source>
        <dbReference type="EMBL" id="KAJ7521952.1"/>
    </source>
</evidence>
<proteinExistence type="predicted"/>
<reference evidence="2" key="1">
    <citation type="journal article" date="2024" name="Proc. Natl. Acad. Sci. U.S.A.">
        <title>Extraordinary preservation of gene collinearity over three hundred million years revealed in homosporous lycophytes.</title>
        <authorList>
            <person name="Li C."/>
            <person name="Wickell D."/>
            <person name="Kuo L.Y."/>
            <person name="Chen X."/>
            <person name="Nie B."/>
            <person name="Liao X."/>
            <person name="Peng D."/>
            <person name="Ji J."/>
            <person name="Jenkins J."/>
            <person name="Williams M."/>
            <person name="Shu S."/>
            <person name="Plott C."/>
            <person name="Barry K."/>
            <person name="Rajasekar S."/>
            <person name="Grimwood J."/>
            <person name="Han X."/>
            <person name="Sun S."/>
            <person name="Hou Z."/>
            <person name="He W."/>
            <person name="Dai G."/>
            <person name="Sun C."/>
            <person name="Schmutz J."/>
            <person name="Leebens-Mack J.H."/>
            <person name="Li F.W."/>
            <person name="Wang L."/>
        </authorList>
    </citation>
    <scope>NUCLEOTIDE SEQUENCE [LARGE SCALE GENOMIC DNA]</scope>
    <source>
        <strain evidence="2">cv. PW_Plant_1</strain>
    </source>
</reference>
<evidence type="ECO:0000313" key="2">
    <source>
        <dbReference type="Proteomes" id="UP001162992"/>
    </source>
</evidence>
<dbReference type="EMBL" id="CM055110">
    <property type="protein sequence ID" value="KAJ7521952.1"/>
    <property type="molecule type" value="Genomic_DNA"/>
</dbReference>